<dbReference type="EMBL" id="CAJNDS010002757">
    <property type="protein sequence ID" value="CAE7586335.1"/>
    <property type="molecule type" value="Genomic_DNA"/>
</dbReference>
<keyword evidence="2" id="KW-1133">Transmembrane helix</keyword>
<reference evidence="3" key="1">
    <citation type="submission" date="2021-02" db="EMBL/GenBank/DDBJ databases">
        <authorList>
            <person name="Dougan E. K."/>
            <person name="Rhodes N."/>
            <person name="Thang M."/>
            <person name="Chan C."/>
        </authorList>
    </citation>
    <scope>NUCLEOTIDE SEQUENCE</scope>
</reference>
<organism evidence="3 4">
    <name type="scientific">Symbiodinium natans</name>
    <dbReference type="NCBI Taxonomy" id="878477"/>
    <lineage>
        <taxon>Eukaryota</taxon>
        <taxon>Sar</taxon>
        <taxon>Alveolata</taxon>
        <taxon>Dinophyceae</taxon>
        <taxon>Suessiales</taxon>
        <taxon>Symbiodiniaceae</taxon>
        <taxon>Symbiodinium</taxon>
    </lineage>
</organism>
<evidence type="ECO:0000256" key="2">
    <source>
        <dbReference type="SAM" id="Phobius"/>
    </source>
</evidence>
<comment type="caution">
    <text evidence="3">The sequence shown here is derived from an EMBL/GenBank/DDBJ whole genome shotgun (WGS) entry which is preliminary data.</text>
</comment>
<dbReference type="OrthoDB" id="427884at2759"/>
<dbReference type="AlphaFoldDB" id="A0A812UYF7"/>
<gene>
    <name evidence="3" type="ORF">SNAT2548_LOCUS33420</name>
</gene>
<name>A0A812UYF7_9DINO</name>
<keyword evidence="4" id="KW-1185">Reference proteome</keyword>
<keyword evidence="2" id="KW-0812">Transmembrane</keyword>
<sequence>MADERGAGAEQEQDALLSVEAAEQKRARSWKRAGLVAVPCAGALIATMMWASSTPRLRPPKELMDPEYAVPLEVQADDLEFITDEASEMYFPTNGNTNPNVGYTQSTVNTVKAKSARCVLCNPNQCTLDYSGKGAWTSCPPSAPYFSEAHCKCVKSNVCQDPSPVLSTCSLCPDCSKRACVISGKYLQCPPPTPFYMASKKLCASSCQPSPGPAPPPYQHGSGTAHSDVSVTTPPPPTGPTPWLATTPRPGPVTPVTPVTPATINATCEEDTGGKCSMWGCSSSRGKTTCKSGKCLCSKSKGYCAHKGKCVKASTLLPPPPSSTTSTATCKSSDTGTSCRWSSCDSNLGKVDCDGMTNGMGSYKCKCKKHYCYDSTLKKCVKTA</sequence>
<evidence type="ECO:0000313" key="3">
    <source>
        <dbReference type="EMBL" id="CAE7586335.1"/>
    </source>
</evidence>
<keyword evidence="2" id="KW-0472">Membrane</keyword>
<protein>
    <submittedName>
        <fullName evidence="3">Uncharacterized protein</fullName>
    </submittedName>
</protein>
<evidence type="ECO:0000256" key="1">
    <source>
        <dbReference type="SAM" id="MobiDB-lite"/>
    </source>
</evidence>
<proteinExistence type="predicted"/>
<feature type="transmembrane region" description="Helical" evidence="2">
    <location>
        <begin position="33"/>
        <end position="51"/>
    </location>
</feature>
<accession>A0A812UYF7</accession>
<dbReference type="Proteomes" id="UP000604046">
    <property type="component" value="Unassembled WGS sequence"/>
</dbReference>
<feature type="region of interest" description="Disordered" evidence="1">
    <location>
        <begin position="214"/>
        <end position="255"/>
    </location>
</feature>
<evidence type="ECO:0000313" key="4">
    <source>
        <dbReference type="Proteomes" id="UP000604046"/>
    </source>
</evidence>